<dbReference type="InParanoid" id="B7Q1V7"/>
<evidence type="ECO:0000256" key="2">
    <source>
        <dbReference type="SAM" id="Phobius"/>
    </source>
</evidence>
<keyword evidence="2" id="KW-0812">Transmembrane</keyword>
<feature type="region of interest" description="Disordered" evidence="1">
    <location>
        <begin position="151"/>
        <end position="207"/>
    </location>
</feature>
<dbReference type="AlphaFoldDB" id="B7Q1V7"/>
<evidence type="ECO:0000256" key="1">
    <source>
        <dbReference type="SAM" id="MobiDB-lite"/>
    </source>
</evidence>
<dbReference type="VEuPathDB" id="VectorBase:ISCW008716"/>
<evidence type="ECO:0000313" key="5">
    <source>
        <dbReference type="Proteomes" id="UP000001555"/>
    </source>
</evidence>
<dbReference type="Proteomes" id="UP000001555">
    <property type="component" value="Unassembled WGS sequence"/>
</dbReference>
<evidence type="ECO:0000313" key="3">
    <source>
        <dbReference type="EMBL" id="EEC12829.1"/>
    </source>
</evidence>
<dbReference type="EMBL" id="ABJB011108074">
    <property type="status" value="NOT_ANNOTATED_CDS"/>
    <property type="molecule type" value="Genomic_DNA"/>
</dbReference>
<dbReference type="EnsemblMetazoa" id="ISCW008716-RA">
    <property type="protein sequence ID" value="ISCW008716-PA"/>
    <property type="gene ID" value="ISCW008716"/>
</dbReference>
<feature type="compositionally biased region" description="Polar residues" evidence="1">
    <location>
        <begin position="151"/>
        <end position="164"/>
    </location>
</feature>
<dbReference type="PaxDb" id="6945-B7Q1V7"/>
<evidence type="ECO:0000313" key="4">
    <source>
        <dbReference type="EnsemblMetazoa" id="ISCW008716-PA"/>
    </source>
</evidence>
<name>B7Q1V7_IXOSC</name>
<keyword evidence="5" id="KW-1185">Reference proteome</keyword>
<organism>
    <name type="scientific">Ixodes scapularis</name>
    <name type="common">Black-legged tick</name>
    <name type="synonym">Deer tick</name>
    <dbReference type="NCBI Taxonomy" id="6945"/>
    <lineage>
        <taxon>Eukaryota</taxon>
        <taxon>Metazoa</taxon>
        <taxon>Ecdysozoa</taxon>
        <taxon>Arthropoda</taxon>
        <taxon>Chelicerata</taxon>
        <taxon>Arachnida</taxon>
        <taxon>Acari</taxon>
        <taxon>Parasitiformes</taxon>
        <taxon>Ixodida</taxon>
        <taxon>Ixodoidea</taxon>
        <taxon>Ixodidae</taxon>
        <taxon>Ixodinae</taxon>
        <taxon>Ixodes</taxon>
    </lineage>
</organism>
<dbReference type="VEuPathDB" id="VectorBase:ISCI008716"/>
<proteinExistence type="predicted"/>
<gene>
    <name evidence="3" type="ORF">IscW_ISCW008716</name>
</gene>
<dbReference type="HOGENOM" id="CLU_1027735_0_0_1"/>
<reference evidence="4" key="2">
    <citation type="submission" date="2020-05" db="UniProtKB">
        <authorList>
            <consortium name="EnsemblMetazoa"/>
        </authorList>
    </citation>
    <scope>IDENTIFICATION</scope>
    <source>
        <strain evidence="4">wikel</strain>
    </source>
</reference>
<dbReference type="EMBL" id="DS839936">
    <property type="protein sequence ID" value="EEC12829.1"/>
    <property type="molecule type" value="Genomic_DNA"/>
</dbReference>
<accession>B7Q1V7</accession>
<protein>
    <submittedName>
        <fullName evidence="3 4">Uncharacterized protein</fullName>
    </submittedName>
</protein>
<reference evidence="3 5" key="1">
    <citation type="submission" date="2008-03" db="EMBL/GenBank/DDBJ databases">
        <title>Annotation of Ixodes scapularis.</title>
        <authorList>
            <consortium name="Ixodes scapularis Genome Project Consortium"/>
            <person name="Caler E."/>
            <person name="Hannick L.I."/>
            <person name="Bidwell S."/>
            <person name="Joardar V."/>
            <person name="Thiagarajan M."/>
            <person name="Amedeo P."/>
            <person name="Galinsky K.J."/>
            <person name="Schobel S."/>
            <person name="Inman J."/>
            <person name="Hostetler J."/>
            <person name="Miller J."/>
            <person name="Hammond M."/>
            <person name="Megy K."/>
            <person name="Lawson D."/>
            <person name="Kodira C."/>
            <person name="Sutton G."/>
            <person name="Meyer J."/>
            <person name="Hill C.A."/>
            <person name="Birren B."/>
            <person name="Nene V."/>
            <person name="Collins F."/>
            <person name="Alarcon-Chaidez F."/>
            <person name="Wikel S."/>
            <person name="Strausberg R."/>
        </authorList>
    </citation>
    <scope>NUCLEOTIDE SEQUENCE [LARGE SCALE GENOMIC DNA]</scope>
    <source>
        <strain evidence="5">Wikel</strain>
        <strain evidence="3">Wikel colony</strain>
    </source>
</reference>
<feature type="compositionally biased region" description="Low complexity" evidence="1">
    <location>
        <begin position="174"/>
        <end position="196"/>
    </location>
</feature>
<keyword evidence="2" id="KW-1133">Transmembrane helix</keyword>
<sequence>MVLDGNYGDRDNTRVVHDVLVIKNRPRRPSTLGPTPTVTPMSPYPLSKYTGPPYNEHRPAFWAGTAIPAGYGVTHAVLLNNHKPPSAAVSSYKRPSSGMTSIHIYPLTTTSAGTTSSYPHGTIASVPLSVYDTVANTTIVHSNIITLSKPSYSTTPQMEPTTTLPPDDDYFGGTTTEYDSTESPSSSSVKPSTTESLPAWATQQKPATTTSLQTSSVVAPIGSVPGILNPIGSLVQKFPTGSLSVFQNIGRVMAVLPSVLAAFLLTALLFV</sequence>
<feature type="transmembrane region" description="Helical" evidence="2">
    <location>
        <begin position="252"/>
        <end position="270"/>
    </location>
</feature>
<keyword evidence="2" id="KW-0472">Membrane</keyword>